<evidence type="ECO:0000256" key="1">
    <source>
        <dbReference type="ARBA" id="ARBA00004604"/>
    </source>
</evidence>
<dbReference type="InterPro" id="IPR006709">
    <property type="entry name" value="SSU_processome_Utp14"/>
</dbReference>
<feature type="coiled-coil region" evidence="5">
    <location>
        <begin position="33"/>
        <end position="86"/>
    </location>
</feature>
<accession>A0AAJ7NER3</accession>
<keyword evidence="6" id="KW-1185">Reference proteome</keyword>
<name>A0AAJ7NER3_9HYME</name>
<keyword evidence="3" id="KW-0597">Phosphoprotein</keyword>
<dbReference type="PANTHER" id="PTHR14150">
    <property type="entry name" value="U3 SMALL NUCLEOLAR RNA-ASSOCIATED PROTEIN 14"/>
    <property type="match status" value="1"/>
</dbReference>
<dbReference type="Pfam" id="PF04615">
    <property type="entry name" value="Utp14"/>
    <property type="match status" value="1"/>
</dbReference>
<sequence length="138" mass="16380">MKNRVADSLQFPLNHSSLKLESSNEFVKKFRIQSDLEKELAALEPQKENIEEKDDEFSLTLKEIAIKRKEAAKIRAQQSYKEAKARRQNKIKSKKFHRVQKKEKIKQQLKEFSHAFFVILNISKQIIYIISYTRLQNT</sequence>
<evidence type="ECO:0000256" key="3">
    <source>
        <dbReference type="ARBA" id="ARBA00022553"/>
    </source>
</evidence>
<dbReference type="KEGG" id="ccal:108631973"/>
<proteinExistence type="inferred from homology"/>
<dbReference type="PANTHER" id="PTHR14150:SF12">
    <property type="entry name" value="U3 SMALL NUCLEOLAR RNA-ASSOCIATED PROTEIN 14 HOMOLOG A"/>
    <property type="match status" value="1"/>
</dbReference>
<protein>
    <submittedName>
        <fullName evidence="7">U3 small nucleolar RNA-associated protein 14 homolog A-like</fullName>
    </submittedName>
</protein>
<organism evidence="6 7">
    <name type="scientific">Ceratina calcarata</name>
    <dbReference type="NCBI Taxonomy" id="156304"/>
    <lineage>
        <taxon>Eukaryota</taxon>
        <taxon>Metazoa</taxon>
        <taxon>Ecdysozoa</taxon>
        <taxon>Arthropoda</taxon>
        <taxon>Hexapoda</taxon>
        <taxon>Insecta</taxon>
        <taxon>Pterygota</taxon>
        <taxon>Neoptera</taxon>
        <taxon>Endopterygota</taxon>
        <taxon>Hymenoptera</taxon>
        <taxon>Apocrita</taxon>
        <taxon>Aculeata</taxon>
        <taxon>Apoidea</taxon>
        <taxon>Anthophila</taxon>
        <taxon>Apidae</taxon>
        <taxon>Ceratina</taxon>
        <taxon>Zadontomerus</taxon>
    </lineage>
</organism>
<dbReference type="Proteomes" id="UP000694925">
    <property type="component" value="Unplaced"/>
</dbReference>
<evidence type="ECO:0000256" key="5">
    <source>
        <dbReference type="SAM" id="Coils"/>
    </source>
</evidence>
<dbReference type="GO" id="GO:0032040">
    <property type="term" value="C:small-subunit processome"/>
    <property type="evidence" value="ECO:0007669"/>
    <property type="project" value="InterPro"/>
</dbReference>
<dbReference type="GeneID" id="108631973"/>
<keyword evidence="4" id="KW-0539">Nucleus</keyword>
<dbReference type="RefSeq" id="XP_017891737.1">
    <property type="nucleotide sequence ID" value="XM_018036248.2"/>
</dbReference>
<comment type="similarity">
    <text evidence="2">Belongs to the UTP14 family.</text>
</comment>
<dbReference type="AlphaFoldDB" id="A0AAJ7NER3"/>
<evidence type="ECO:0000256" key="2">
    <source>
        <dbReference type="ARBA" id="ARBA00007774"/>
    </source>
</evidence>
<dbReference type="GO" id="GO:0006364">
    <property type="term" value="P:rRNA processing"/>
    <property type="evidence" value="ECO:0007669"/>
    <property type="project" value="InterPro"/>
</dbReference>
<keyword evidence="5" id="KW-0175">Coiled coil</keyword>
<reference evidence="7" key="1">
    <citation type="submission" date="2025-08" db="UniProtKB">
        <authorList>
            <consortium name="RefSeq"/>
        </authorList>
    </citation>
    <scope>IDENTIFICATION</scope>
    <source>
        <tissue evidence="7">Whole body</tissue>
    </source>
</reference>
<evidence type="ECO:0000313" key="6">
    <source>
        <dbReference type="Proteomes" id="UP000694925"/>
    </source>
</evidence>
<comment type="subcellular location">
    <subcellularLocation>
        <location evidence="1">Nucleus</location>
        <location evidence="1">Nucleolus</location>
    </subcellularLocation>
</comment>
<gene>
    <name evidence="7" type="primary">LOC108631973</name>
</gene>
<evidence type="ECO:0000256" key="4">
    <source>
        <dbReference type="ARBA" id="ARBA00023242"/>
    </source>
</evidence>
<evidence type="ECO:0000313" key="7">
    <source>
        <dbReference type="RefSeq" id="XP_017891737.1"/>
    </source>
</evidence>